<dbReference type="VEuPathDB" id="FungiDB:MUCCIDRAFT_107004"/>
<dbReference type="EMBL" id="AMYB01000002">
    <property type="protein sequence ID" value="OAD06427.1"/>
    <property type="molecule type" value="Genomic_DNA"/>
</dbReference>
<gene>
    <name evidence="2" type="ORF">MUCCIDRAFT_107004</name>
</gene>
<proteinExistence type="predicted"/>
<protein>
    <recommendedName>
        <fullName evidence="1">Retrotransposon gag domain-containing protein</fullName>
    </recommendedName>
</protein>
<evidence type="ECO:0000259" key="1">
    <source>
        <dbReference type="Pfam" id="PF03732"/>
    </source>
</evidence>
<feature type="domain" description="Retrotransposon gag" evidence="1">
    <location>
        <begin position="19"/>
        <end position="101"/>
    </location>
</feature>
<dbReference type="AlphaFoldDB" id="A0A162ZHD1"/>
<reference evidence="2 3" key="1">
    <citation type="submission" date="2015-06" db="EMBL/GenBank/DDBJ databases">
        <title>Expansion of signal transduction pathways in fungi by whole-genome duplication.</title>
        <authorList>
            <consortium name="DOE Joint Genome Institute"/>
            <person name="Corrochano L.M."/>
            <person name="Kuo A."/>
            <person name="Marcet-Houben M."/>
            <person name="Polaino S."/>
            <person name="Salamov A."/>
            <person name="Villalobos J.M."/>
            <person name="Alvarez M.I."/>
            <person name="Avalos J."/>
            <person name="Benito E.P."/>
            <person name="Benoit I."/>
            <person name="Burger G."/>
            <person name="Camino L.P."/>
            <person name="Canovas D."/>
            <person name="Cerda-Olmedo E."/>
            <person name="Cheng J.-F."/>
            <person name="Dominguez A."/>
            <person name="Elias M."/>
            <person name="Eslava A.P."/>
            <person name="Glaser F."/>
            <person name="Grimwood J."/>
            <person name="Gutierrez G."/>
            <person name="Heitman J."/>
            <person name="Henrissat B."/>
            <person name="Iturriaga E.A."/>
            <person name="Lang B.F."/>
            <person name="Lavin J.L."/>
            <person name="Lee S."/>
            <person name="Li W."/>
            <person name="Lindquist E."/>
            <person name="Lopez-Garcia S."/>
            <person name="Luque E.M."/>
            <person name="Marcos A.T."/>
            <person name="Martin J."/>
            <person name="Mccluskey K."/>
            <person name="Medina H.R."/>
            <person name="Miralles-Duran A."/>
            <person name="Miyazaki A."/>
            <person name="Munoz-Torres E."/>
            <person name="Oguiza J.A."/>
            <person name="Ohm R."/>
            <person name="Olmedo M."/>
            <person name="Orejas M."/>
            <person name="Ortiz-Castellanos L."/>
            <person name="Pisabarro A.G."/>
            <person name="Rodriguez-Romero J."/>
            <person name="Ruiz-Herrera J."/>
            <person name="Ruiz-Vazquez R."/>
            <person name="Sanz C."/>
            <person name="Schackwitz W."/>
            <person name="Schmutz J."/>
            <person name="Shahriari M."/>
            <person name="Shelest E."/>
            <person name="Silva-Franco F."/>
            <person name="Soanes D."/>
            <person name="Syed K."/>
            <person name="Tagua V.G."/>
            <person name="Talbot N.J."/>
            <person name="Thon M."/>
            <person name="De Vries R.P."/>
            <person name="Wiebenga A."/>
            <person name="Yadav J.S."/>
            <person name="Braun E.L."/>
            <person name="Baker S."/>
            <person name="Garre V."/>
            <person name="Horwitz B."/>
            <person name="Torres-Martinez S."/>
            <person name="Idnurm A."/>
            <person name="Herrera-Estrella A."/>
            <person name="Gabaldon T."/>
            <person name="Grigoriev I.V."/>
        </authorList>
    </citation>
    <scope>NUCLEOTIDE SEQUENCE [LARGE SCALE GENOMIC DNA]</scope>
    <source>
        <strain evidence="2 3">CBS 277.49</strain>
    </source>
</reference>
<keyword evidence="3" id="KW-1185">Reference proteome</keyword>
<accession>A0A162ZHD1</accession>
<evidence type="ECO:0000313" key="2">
    <source>
        <dbReference type="EMBL" id="OAD06427.1"/>
    </source>
</evidence>
<dbReference type="InterPro" id="IPR005162">
    <property type="entry name" value="Retrotrans_gag_dom"/>
</dbReference>
<name>A0A162ZHD1_MUCCL</name>
<dbReference type="OrthoDB" id="2288643at2759"/>
<sequence>MFEYKMNFDEEYARLVAPMLSPEQRTWYTSFTSSSSVPATWNQFKSAIKARYGVAVMEERNRCAFELMNIRVMPGESVPSFINRFMELLHWCQDPAPTAYQLSQRFLSVLPWALCCCCIQACT</sequence>
<dbReference type="Pfam" id="PF03732">
    <property type="entry name" value="Retrotrans_gag"/>
    <property type="match status" value="1"/>
</dbReference>
<organism evidence="2 3">
    <name type="scientific">Mucor lusitanicus CBS 277.49</name>
    <dbReference type="NCBI Taxonomy" id="747725"/>
    <lineage>
        <taxon>Eukaryota</taxon>
        <taxon>Fungi</taxon>
        <taxon>Fungi incertae sedis</taxon>
        <taxon>Mucoromycota</taxon>
        <taxon>Mucoromycotina</taxon>
        <taxon>Mucoromycetes</taxon>
        <taxon>Mucorales</taxon>
        <taxon>Mucorineae</taxon>
        <taxon>Mucoraceae</taxon>
        <taxon>Mucor</taxon>
    </lineage>
</organism>
<comment type="caution">
    <text evidence="2">The sequence shown here is derived from an EMBL/GenBank/DDBJ whole genome shotgun (WGS) entry which is preliminary data.</text>
</comment>
<dbReference type="Proteomes" id="UP000077051">
    <property type="component" value="Unassembled WGS sequence"/>
</dbReference>
<evidence type="ECO:0000313" key="3">
    <source>
        <dbReference type="Proteomes" id="UP000077051"/>
    </source>
</evidence>